<dbReference type="Gene3D" id="3.40.50.200">
    <property type="entry name" value="Peptidase S8/S53 domain"/>
    <property type="match status" value="1"/>
</dbReference>
<dbReference type="InterPro" id="IPR030400">
    <property type="entry name" value="Sedolisin_dom"/>
</dbReference>
<dbReference type="SUPFAM" id="SSF54897">
    <property type="entry name" value="Protease propeptides/inhibitors"/>
    <property type="match status" value="1"/>
</dbReference>
<proteinExistence type="predicted"/>
<dbReference type="PANTHER" id="PTHR14218:SF15">
    <property type="entry name" value="TRIPEPTIDYL-PEPTIDASE 1"/>
    <property type="match status" value="1"/>
</dbReference>
<dbReference type="PANTHER" id="PTHR14218">
    <property type="entry name" value="PROTEASE S8 TRIPEPTIDYL PEPTIDASE I CLN2"/>
    <property type="match status" value="1"/>
</dbReference>
<evidence type="ECO:0000256" key="7">
    <source>
        <dbReference type="ARBA" id="ARBA00023145"/>
    </source>
</evidence>
<reference evidence="12" key="1">
    <citation type="submission" date="2021-02" db="EMBL/GenBank/DDBJ databases">
        <authorList>
            <person name="Nowell W R."/>
        </authorList>
    </citation>
    <scope>NUCLEOTIDE SEQUENCE</scope>
</reference>
<keyword evidence="5 8" id="KW-0720">Serine protease</keyword>
<comment type="caution">
    <text evidence="12">The sequence shown here is derived from an EMBL/GenBank/DDBJ whole genome shotgun (WGS) entry which is preliminary data.</text>
</comment>
<dbReference type="AlphaFoldDB" id="A0A8S2H389"/>
<dbReference type="GO" id="GO:0007417">
    <property type="term" value="P:central nervous system development"/>
    <property type="evidence" value="ECO:0007669"/>
    <property type="project" value="TreeGrafter"/>
</dbReference>
<evidence type="ECO:0000256" key="6">
    <source>
        <dbReference type="ARBA" id="ARBA00022837"/>
    </source>
</evidence>
<dbReference type="EMBL" id="CAJOBA010001440">
    <property type="protein sequence ID" value="CAF3595976.1"/>
    <property type="molecule type" value="Genomic_DNA"/>
</dbReference>
<dbReference type="Proteomes" id="UP000677228">
    <property type="component" value="Unassembled WGS sequence"/>
</dbReference>
<keyword evidence="9" id="KW-0732">Signal</keyword>
<dbReference type="GO" id="GO:0006508">
    <property type="term" value="P:proteolysis"/>
    <property type="evidence" value="ECO:0007669"/>
    <property type="project" value="UniProtKB-KW"/>
</dbReference>
<dbReference type="Pfam" id="PF09286">
    <property type="entry name" value="Pro-kuma_activ"/>
    <property type="match status" value="1"/>
</dbReference>
<feature type="domain" description="Peptidase S53" evidence="10">
    <location>
        <begin position="355"/>
        <end position="745"/>
    </location>
</feature>
<sequence length="752" mass="83443">MMILLVLLISQILNGIVARSVDVVTIAVDRPEEWNLVESKSLIPNTDELLECIIVTKSNPNQVEQLRRKLDQVSNPRDKENYGKYMTINDIHKTILTDTRPTGEKIEKWLVEQKQQGIQIHTIKPSAHNEFIKIRLPVNAAEKLFQAKFRRHRNVVTNQMALRSETYSLPLSIHTKVAWIHGISAFPSRITRHKKESVTKRNIQLVRSKRATSSNAPIIQKVKFDLHQNGQLFVQLICQNGEEARLTICPNFHGLQIFVKLQQTPTLFTTVLSRTDLITHPLSCVPCTNSNVSSTCNSQGLNESAIMCTMSIDKSRFKNYFLYQFSVRSLFGNGTNTTEYSNIGIYRSLVFRSLPLVPGVAMAMYNITYGGKYAKRSPLLRQGVAGFSSQYINRASIKSFARVYAKKFNLNVGKIYGKNNASNPGDESTIDMEFMSAMGSGIPTDFISIGPLFDGLIFDWIIKILEMAQDPSILLPRVHTFSYSTDEPNYGTSYIDIMETKLMSLGLAGFTMFVASGDDGTSSRTLGCGATGLAQYPSSSAYMTSVGGTLFVRSSTNTSCRYVKQERGVCLQEVVASLSDQTLSSITSGGGFSAYIGQPDYQKAFVDRYLNISGKQIPPSTFFNKLARAYPDISFAAVNFVETSNGQSFLVDGTSGASPAIAGVFSLINDYRLQHGLPFLGFLNPTLYYIAKCRPDAFHDITVGDNRCNKDTCCKYGFYAQPSFDAVSGLGSINFPVLFDILTKPLNISANC</sequence>
<feature type="chain" id="PRO_5035646877" description="Peptidase S53 domain-containing protein" evidence="9">
    <location>
        <begin position="19"/>
        <end position="752"/>
    </location>
</feature>
<evidence type="ECO:0000259" key="10">
    <source>
        <dbReference type="PROSITE" id="PS51695"/>
    </source>
</evidence>
<organism evidence="12 13">
    <name type="scientific">Didymodactylos carnosus</name>
    <dbReference type="NCBI Taxonomy" id="1234261"/>
    <lineage>
        <taxon>Eukaryota</taxon>
        <taxon>Metazoa</taxon>
        <taxon>Spiralia</taxon>
        <taxon>Gnathifera</taxon>
        <taxon>Rotifera</taxon>
        <taxon>Eurotatoria</taxon>
        <taxon>Bdelloidea</taxon>
        <taxon>Philodinida</taxon>
        <taxon>Philodinidae</taxon>
        <taxon>Didymodactylos</taxon>
    </lineage>
</organism>
<keyword evidence="6" id="KW-0106">Calcium</keyword>
<dbReference type="EMBL" id="CAJNOK010001440">
    <property type="protein sequence ID" value="CAF0812066.1"/>
    <property type="molecule type" value="Genomic_DNA"/>
</dbReference>
<accession>A0A8S2H389</accession>
<comment type="caution">
    <text evidence="8">Lacks conserved residue(s) required for the propagation of feature annotation.</text>
</comment>
<name>A0A8S2H389_9BILA</name>
<keyword evidence="2 8" id="KW-0645">Protease</keyword>
<dbReference type="CDD" id="cd11377">
    <property type="entry name" value="Pro-peptidase_S53"/>
    <property type="match status" value="1"/>
</dbReference>
<dbReference type="SUPFAM" id="SSF52743">
    <property type="entry name" value="Subtilisin-like"/>
    <property type="match status" value="1"/>
</dbReference>
<gene>
    <name evidence="11" type="ORF">OVA965_LOCUS5201</name>
    <name evidence="12" type="ORF">TMI583_LOCUS5199</name>
</gene>
<evidence type="ECO:0000313" key="13">
    <source>
        <dbReference type="Proteomes" id="UP000682733"/>
    </source>
</evidence>
<evidence type="ECO:0000256" key="1">
    <source>
        <dbReference type="ARBA" id="ARBA00001913"/>
    </source>
</evidence>
<dbReference type="InterPro" id="IPR036852">
    <property type="entry name" value="Peptidase_S8/S53_dom_sf"/>
</dbReference>
<protein>
    <recommendedName>
        <fullName evidence="10">Peptidase S53 domain-containing protein</fullName>
    </recommendedName>
</protein>
<dbReference type="SMART" id="SM00944">
    <property type="entry name" value="Pro-kuma_activ"/>
    <property type="match status" value="1"/>
</dbReference>
<feature type="active site" description="Charge relay system" evidence="8">
    <location>
        <position position="655"/>
    </location>
</feature>
<evidence type="ECO:0000256" key="4">
    <source>
        <dbReference type="ARBA" id="ARBA00022801"/>
    </source>
</evidence>
<evidence type="ECO:0000256" key="2">
    <source>
        <dbReference type="ARBA" id="ARBA00022670"/>
    </source>
</evidence>
<evidence type="ECO:0000256" key="8">
    <source>
        <dbReference type="PROSITE-ProRule" id="PRU01032"/>
    </source>
</evidence>
<feature type="active site" description="Charge relay system" evidence="8">
    <location>
        <position position="431"/>
    </location>
</feature>
<dbReference type="PROSITE" id="PS51695">
    <property type="entry name" value="SEDOLISIN"/>
    <property type="match status" value="1"/>
</dbReference>
<dbReference type="InterPro" id="IPR050819">
    <property type="entry name" value="Tripeptidyl-peptidase_I"/>
</dbReference>
<feature type="active site" description="Charge relay system" evidence="8">
    <location>
        <position position="427"/>
    </location>
</feature>
<evidence type="ECO:0000313" key="12">
    <source>
        <dbReference type="EMBL" id="CAF3595976.1"/>
    </source>
</evidence>
<dbReference type="InterPro" id="IPR023828">
    <property type="entry name" value="Peptidase_S8_Ser-AS"/>
</dbReference>
<feature type="signal peptide" evidence="9">
    <location>
        <begin position="1"/>
        <end position="18"/>
    </location>
</feature>
<dbReference type="GO" id="GO:0004252">
    <property type="term" value="F:serine-type endopeptidase activity"/>
    <property type="evidence" value="ECO:0007669"/>
    <property type="project" value="UniProtKB-UniRule"/>
</dbReference>
<dbReference type="InterPro" id="IPR015366">
    <property type="entry name" value="S53_propep"/>
</dbReference>
<dbReference type="GO" id="GO:0008240">
    <property type="term" value="F:tripeptidyl-peptidase activity"/>
    <property type="evidence" value="ECO:0007669"/>
    <property type="project" value="TreeGrafter"/>
</dbReference>
<dbReference type="PROSITE" id="PS00138">
    <property type="entry name" value="SUBTILASE_SER"/>
    <property type="match status" value="1"/>
</dbReference>
<evidence type="ECO:0000256" key="3">
    <source>
        <dbReference type="ARBA" id="ARBA00022723"/>
    </source>
</evidence>
<keyword evidence="3" id="KW-0479">Metal-binding</keyword>
<keyword evidence="7" id="KW-0865">Zymogen</keyword>
<evidence type="ECO:0000313" key="11">
    <source>
        <dbReference type="EMBL" id="CAF0812066.1"/>
    </source>
</evidence>
<dbReference type="CDD" id="cd04056">
    <property type="entry name" value="Peptidases_S53"/>
    <property type="match status" value="1"/>
</dbReference>
<comment type="cofactor">
    <cofactor evidence="1">
        <name>Ca(2+)</name>
        <dbReference type="ChEBI" id="CHEBI:29108"/>
    </cofactor>
</comment>
<dbReference type="GO" id="GO:0046872">
    <property type="term" value="F:metal ion binding"/>
    <property type="evidence" value="ECO:0007669"/>
    <property type="project" value="UniProtKB-KW"/>
</dbReference>
<evidence type="ECO:0000256" key="5">
    <source>
        <dbReference type="ARBA" id="ARBA00022825"/>
    </source>
</evidence>
<keyword evidence="4 8" id="KW-0378">Hydrolase</keyword>
<dbReference type="Proteomes" id="UP000682733">
    <property type="component" value="Unassembled WGS sequence"/>
</dbReference>
<evidence type="ECO:0000256" key="9">
    <source>
        <dbReference type="SAM" id="SignalP"/>
    </source>
</evidence>